<evidence type="ECO:0000313" key="12">
    <source>
        <dbReference type="EMBL" id="MEX3187724.1"/>
    </source>
</evidence>
<comment type="catalytic activity">
    <reaction evidence="6 7 8 9">
        <text>an acyl phosphate + H2O = a carboxylate + phosphate + H(+)</text>
        <dbReference type="Rhea" id="RHEA:14965"/>
        <dbReference type="ChEBI" id="CHEBI:15377"/>
        <dbReference type="ChEBI" id="CHEBI:15378"/>
        <dbReference type="ChEBI" id="CHEBI:29067"/>
        <dbReference type="ChEBI" id="CHEBI:43474"/>
        <dbReference type="ChEBI" id="CHEBI:59918"/>
        <dbReference type="EC" id="3.6.1.7"/>
    </reaction>
</comment>
<dbReference type="InterPro" id="IPR020456">
    <property type="entry name" value="Acylphosphatase"/>
</dbReference>
<dbReference type="FunFam" id="3.30.70.100:FF:000012">
    <property type="entry name" value="Acylphosphatase"/>
    <property type="match status" value="1"/>
</dbReference>
<evidence type="ECO:0000256" key="4">
    <source>
        <dbReference type="ARBA" id="ARBA00022801"/>
    </source>
</evidence>
<dbReference type="EC" id="3.6.1.7" evidence="2 7"/>
<evidence type="ECO:0000256" key="3">
    <source>
        <dbReference type="ARBA" id="ARBA00015991"/>
    </source>
</evidence>
<dbReference type="InterPro" id="IPR001792">
    <property type="entry name" value="Acylphosphatase-like_dom"/>
</dbReference>
<gene>
    <name evidence="12" type="primary">yccX</name>
    <name evidence="12" type="ORF">C3R40_013985</name>
    <name evidence="13" type="ORF">C3R40_20140</name>
</gene>
<evidence type="ECO:0000256" key="8">
    <source>
        <dbReference type="PROSITE-ProRule" id="PRU00520"/>
    </source>
</evidence>
<dbReference type="GO" id="GO:0003998">
    <property type="term" value="F:acylphosphatase activity"/>
    <property type="evidence" value="ECO:0007669"/>
    <property type="project" value="UniProtKB-UniRule"/>
</dbReference>
<dbReference type="AlphaFoldDB" id="A0AAP8PT08"/>
<reference evidence="12 14" key="3">
    <citation type="submission" date="2024-07" db="EMBL/GenBank/DDBJ databases">
        <authorList>
            <person name="Raymann K."/>
        </authorList>
    </citation>
    <scope>NUCLEOTIDE SEQUENCE [LARGE SCALE GENOMIC DNA]</scope>
    <source>
        <strain evidence="12 14">KZ19</strain>
    </source>
</reference>
<sequence>MTQVCIAAYVYGVVQGVGFRYSTQRQAEALGVTGYARNLDDGSVQVVACGTQEQVDSLVAWLKQGGPRSARVERVLVEPQGVTDYDGFGIRY</sequence>
<dbReference type="InterPro" id="IPR036046">
    <property type="entry name" value="Acylphosphatase-like_dom_sf"/>
</dbReference>
<feature type="active site" evidence="7 8">
    <location>
        <position position="38"/>
    </location>
</feature>
<proteinExistence type="inferred from homology"/>
<keyword evidence="4 7" id="KW-0378">Hydrolase</keyword>
<dbReference type="Proteomes" id="UP000237365">
    <property type="component" value="Unassembled WGS sequence"/>
</dbReference>
<evidence type="ECO:0000256" key="7">
    <source>
        <dbReference type="HAMAP-Rule" id="MF_01450"/>
    </source>
</evidence>
<dbReference type="PROSITE" id="PS51160">
    <property type="entry name" value="ACYLPHOSPHATASE_3"/>
    <property type="match status" value="1"/>
</dbReference>
<protein>
    <recommendedName>
        <fullName evidence="3 7">Acylphosphatase</fullName>
        <ecNumber evidence="2 7">3.6.1.7</ecNumber>
    </recommendedName>
    <alternativeName>
        <fullName evidence="5 7">Acylphosphate phosphohydrolase</fullName>
    </alternativeName>
</protein>
<evidence type="ECO:0000256" key="2">
    <source>
        <dbReference type="ARBA" id="ARBA00012150"/>
    </source>
</evidence>
<evidence type="ECO:0000256" key="9">
    <source>
        <dbReference type="RuleBase" id="RU000553"/>
    </source>
</evidence>
<evidence type="ECO:0000256" key="5">
    <source>
        <dbReference type="ARBA" id="ARBA00032904"/>
    </source>
</evidence>
<reference evidence="12 14" key="2">
    <citation type="submission" date="2024-07" db="EMBL/GenBank/DDBJ databases">
        <title>Making a pathogen? Evaluating the impact of protist predation on the evolution of virulence in Serratia marcescens.</title>
        <authorList>
            <person name="Hopkins H."/>
            <person name="Lopezguerra C."/>
            <person name="Lau M.-J."/>
        </authorList>
    </citation>
    <scope>NUCLEOTIDE SEQUENCE [LARGE SCALE GENOMIC DNA]</scope>
    <source>
        <strain evidence="12 14">KZ19</strain>
    </source>
</reference>
<evidence type="ECO:0000256" key="1">
    <source>
        <dbReference type="ARBA" id="ARBA00005614"/>
    </source>
</evidence>
<dbReference type="Gene3D" id="3.30.70.100">
    <property type="match status" value="1"/>
</dbReference>
<accession>A0AAP8PT08</accession>
<dbReference type="SUPFAM" id="SSF54975">
    <property type="entry name" value="Acylphosphatase/BLUF domain-like"/>
    <property type="match status" value="1"/>
</dbReference>
<dbReference type="InterPro" id="IPR028627">
    <property type="entry name" value="Acylphosphatase_bac"/>
</dbReference>
<evidence type="ECO:0000313" key="13">
    <source>
        <dbReference type="EMBL" id="POP14835.1"/>
    </source>
</evidence>
<dbReference type="PROSITE" id="PS00151">
    <property type="entry name" value="ACYLPHOSPHATASE_2"/>
    <property type="match status" value="1"/>
</dbReference>
<dbReference type="Pfam" id="PF00708">
    <property type="entry name" value="Acylphosphatase"/>
    <property type="match status" value="1"/>
</dbReference>
<evidence type="ECO:0000259" key="11">
    <source>
        <dbReference type="PROSITE" id="PS51160"/>
    </source>
</evidence>
<reference evidence="13" key="1">
    <citation type="submission" date="2018-01" db="EMBL/GenBank/DDBJ databases">
        <title>The opportunistic pathogen Serratia marcescens is an overlooked threat to honeybees.</title>
        <authorList>
            <person name="Raymann K."/>
            <person name="Shaffer Z."/>
            <person name="Coon K."/>
            <person name="Salisbury S."/>
            <person name="Moran N.A."/>
        </authorList>
    </citation>
    <scope>NUCLEOTIDE SEQUENCE [LARGE SCALE GENOMIC DNA]</scope>
    <source>
        <strain evidence="13">KZ19</strain>
    </source>
</reference>
<evidence type="ECO:0000313" key="14">
    <source>
        <dbReference type="Proteomes" id="UP000237365"/>
    </source>
</evidence>
<evidence type="ECO:0000256" key="6">
    <source>
        <dbReference type="ARBA" id="ARBA00047645"/>
    </source>
</evidence>
<comment type="similarity">
    <text evidence="1 7 10">Belongs to the acylphosphatase family.</text>
</comment>
<dbReference type="PRINTS" id="PR00112">
    <property type="entry name" value="ACYLPHPHTASE"/>
</dbReference>
<feature type="domain" description="Acylphosphatase-like" evidence="11">
    <location>
        <begin position="5"/>
        <end position="92"/>
    </location>
</feature>
<dbReference type="InterPro" id="IPR017968">
    <property type="entry name" value="Acylphosphatase_CS"/>
</dbReference>
<dbReference type="HAMAP" id="MF_01450">
    <property type="entry name" value="Acylphosphatase_entero"/>
    <property type="match status" value="1"/>
</dbReference>
<dbReference type="PANTHER" id="PTHR10029">
    <property type="entry name" value="ACYLPHOSPHATASE"/>
    <property type="match status" value="1"/>
</dbReference>
<name>A0AAP8PT08_SERMA</name>
<dbReference type="PROSITE" id="PS00150">
    <property type="entry name" value="ACYLPHOSPHATASE_1"/>
    <property type="match status" value="1"/>
</dbReference>
<feature type="active site" evidence="7 8">
    <location>
        <position position="20"/>
    </location>
</feature>
<organism evidence="13">
    <name type="scientific">Serratia marcescens</name>
    <dbReference type="NCBI Taxonomy" id="615"/>
    <lineage>
        <taxon>Bacteria</taxon>
        <taxon>Pseudomonadati</taxon>
        <taxon>Pseudomonadota</taxon>
        <taxon>Gammaproteobacteria</taxon>
        <taxon>Enterobacterales</taxon>
        <taxon>Yersiniaceae</taxon>
        <taxon>Serratia</taxon>
    </lineage>
</organism>
<dbReference type="RefSeq" id="WP_033642600.1">
    <property type="nucleotide sequence ID" value="NZ_CAMIRL010000001.1"/>
</dbReference>
<dbReference type="NCBIfam" id="NF011000">
    <property type="entry name" value="PRK14426.1"/>
    <property type="match status" value="1"/>
</dbReference>
<dbReference type="EMBL" id="PQGI01000014">
    <property type="protein sequence ID" value="POP14835.1"/>
    <property type="molecule type" value="Genomic_DNA"/>
</dbReference>
<dbReference type="EMBL" id="PQGI02000002">
    <property type="protein sequence ID" value="MEX3187724.1"/>
    <property type="molecule type" value="Genomic_DNA"/>
</dbReference>
<evidence type="ECO:0000256" key="10">
    <source>
        <dbReference type="RuleBase" id="RU004168"/>
    </source>
</evidence>
<dbReference type="PANTHER" id="PTHR10029:SF3">
    <property type="entry name" value="ACYLPHOSPHATASE-RELATED"/>
    <property type="match status" value="1"/>
</dbReference>
<comment type="caution">
    <text evidence="13">The sequence shown here is derived from an EMBL/GenBank/DDBJ whole genome shotgun (WGS) entry which is preliminary data.</text>
</comment>